<accession>A0A0P4W022</accession>
<organism evidence="5">
    <name type="scientific">Scylla olivacea</name>
    <name type="common">Orange mud crab</name>
    <name type="synonym">Cancer olivacea</name>
    <dbReference type="NCBI Taxonomy" id="85551"/>
    <lineage>
        <taxon>Eukaryota</taxon>
        <taxon>Metazoa</taxon>
        <taxon>Ecdysozoa</taxon>
        <taxon>Arthropoda</taxon>
        <taxon>Crustacea</taxon>
        <taxon>Multicrustacea</taxon>
        <taxon>Malacostraca</taxon>
        <taxon>Eumalacostraca</taxon>
        <taxon>Eucarida</taxon>
        <taxon>Decapoda</taxon>
        <taxon>Pleocyemata</taxon>
        <taxon>Brachyura</taxon>
        <taxon>Eubrachyura</taxon>
        <taxon>Portunoidea</taxon>
        <taxon>Portunidae</taxon>
        <taxon>Portuninae</taxon>
        <taxon>Scylla</taxon>
    </lineage>
</organism>
<evidence type="ECO:0000256" key="1">
    <source>
        <dbReference type="ARBA" id="ARBA00023242"/>
    </source>
</evidence>
<dbReference type="Pfam" id="PF22951">
    <property type="entry name" value="3HBD"/>
    <property type="match status" value="1"/>
</dbReference>
<dbReference type="Gene3D" id="2.60.40.1970">
    <property type="entry name" value="YEATS domain"/>
    <property type="match status" value="1"/>
</dbReference>
<feature type="region of interest" description="Disordered" evidence="3">
    <location>
        <begin position="246"/>
        <end position="282"/>
    </location>
</feature>
<dbReference type="GO" id="GO:0005634">
    <property type="term" value="C:nucleus"/>
    <property type="evidence" value="ECO:0007669"/>
    <property type="project" value="UniProtKB-SubCell"/>
</dbReference>
<dbReference type="InterPro" id="IPR055127">
    <property type="entry name" value="YEATS2_3HBD"/>
</dbReference>
<reference evidence="5" key="1">
    <citation type="submission" date="2015-09" db="EMBL/GenBank/DDBJ databases">
        <title>Scylla olivacea transcriptome.</title>
        <authorList>
            <person name="Ikhwanuddin M."/>
        </authorList>
    </citation>
    <scope>NUCLEOTIDE SEQUENCE</scope>
</reference>
<dbReference type="InterPro" id="IPR038704">
    <property type="entry name" value="YEAST_sf"/>
</dbReference>
<sequence length="1232" mass="136380">MTSTAGHNSQGHCVQEDVKPGPSGCSTPTVTLQQEPDPYDEECPIKATGTKRILSTMDPDYAHPPDSKRLREMHQRAQDELSQRVIKVVEKELHKAIVEKETEMEEIDARILRVQQCLHTIRYCASLSYYNIGKDETQGNEAKDRKLSGLHPAIRRHLGEAQEPCWKTAECLTRKHTSQHKSPDPITDKKGKELYKESESNSQPVDHTKTPTTLTANTTITATDSSSESNALPLPFSHCSDEISDKSQTYAAKEANRSRPPSPKHLLPLPPDNTATISQGRQQQLQNKRRLIVGNTYQYLAPVPGEELVDSFRYKWQLYVRAPPSDPDTSTFLQSVTFILDHSYAPHHIITIKQPPFVLSRRGWGEFKVQLTLRFMDQRNKPICLLHPLVLSRQDDALALTGLWRLGQENWYDLWVYLPNPETNLGADGCASIMEEEFGPSTLTQELNTGVISSQVENNITVDHEPALGTGVTSHYLNEKDCAKSDNILNEESDGVGTLSNSAPCVKKLSPASSLIETADEVTKKESEESSRKKGIVNGKTCKVLVRQSDGSLKSYALPPHLYPQAMQIALDHSKQNNTNSNIISISKLIEETKSSQGTSHQGANYVDKRNKGQLKDTLKPITLKLPTHQNTSILSCNKVGVVGVGTTHAGAIHLAEAGNSKGKLTVLPAATDTATTTCPQHMLLQMKKEKKLALLQKQFGGKPPKQTSTSPSFRLFQVQTLSLQTPSHESPTTVKHVSEIPVIGIPQSANQNHIPLRNVRHTSNGQLLMPEKLKTMGLQLLTKKKAHDVTSTLSATTITTTTVTTTATSTSPGVSIQGGRVVVGTNSFQLLKSQGKMAVKQLPLLSMHNNKISNIPVQPLLFNNKGDLVVIKSSGGQVKDTSAIIKTEGNDETKHLKVKDSSSLLSDVSEICSMTDSGSQKNLIGANNRENQVDEEQASTYWEDYLSRVCEACKSSTSSEVCVSLWLKMLPLVHPSQTPPSPFSFCQAKSCQQFLRWPLAKQRACEFQRAREVVWWLEECHVEGWERWTVPRVVAWARSHAHTPVAHRPVLRTDKLQVPSSSPASGKSLSYVGDLEELEQQRHQSNTACTSDSPEVDVVGLDEEEESQGGSRRIPGSPFKRQLEYLQWEDADMGSACEWVGQLSSQLRISLYPEEVTEGYMADAARGTLWKATLSFMEDLLRAAYFQGWNEATDVPPRNIIVSHVQAALITTRPEFDLLTEHGLGTPSEEL</sequence>
<feature type="region of interest" description="Disordered" evidence="3">
    <location>
        <begin position="221"/>
        <end position="240"/>
    </location>
</feature>
<feature type="compositionally biased region" description="Polar residues" evidence="3">
    <location>
        <begin position="273"/>
        <end position="282"/>
    </location>
</feature>
<evidence type="ECO:0000256" key="2">
    <source>
        <dbReference type="PROSITE-ProRule" id="PRU00376"/>
    </source>
</evidence>
<protein>
    <recommendedName>
        <fullName evidence="4">YEATS domain-containing protein</fullName>
    </recommendedName>
</protein>
<dbReference type="InterPro" id="IPR005033">
    <property type="entry name" value="YEATS"/>
</dbReference>
<feature type="domain" description="YEATS" evidence="4">
    <location>
        <begin position="281"/>
        <end position="454"/>
    </location>
</feature>
<dbReference type="GO" id="GO:0006355">
    <property type="term" value="P:regulation of DNA-templated transcription"/>
    <property type="evidence" value="ECO:0007669"/>
    <property type="project" value="InterPro"/>
</dbReference>
<feature type="compositionally biased region" description="Basic and acidic residues" evidence="3">
    <location>
        <begin position="181"/>
        <end position="199"/>
    </location>
</feature>
<feature type="compositionally biased region" description="Polar residues" evidence="3">
    <location>
        <begin position="1"/>
        <end position="12"/>
    </location>
</feature>
<feature type="compositionally biased region" description="Pro residues" evidence="3">
    <location>
        <begin position="260"/>
        <end position="271"/>
    </location>
</feature>
<feature type="region of interest" description="Disordered" evidence="3">
    <location>
        <begin position="1"/>
        <end position="41"/>
    </location>
</feature>
<name>A0A0P4W022_SCYOL</name>
<proteinExistence type="predicted"/>
<evidence type="ECO:0000256" key="3">
    <source>
        <dbReference type="SAM" id="MobiDB-lite"/>
    </source>
</evidence>
<dbReference type="EMBL" id="GDRN01083161">
    <property type="protein sequence ID" value="JAI61713.1"/>
    <property type="molecule type" value="Transcribed_RNA"/>
</dbReference>
<keyword evidence="1 2" id="KW-0539">Nucleus</keyword>
<dbReference type="PROSITE" id="PS51037">
    <property type="entry name" value="YEATS"/>
    <property type="match status" value="1"/>
</dbReference>
<evidence type="ECO:0000259" key="4">
    <source>
        <dbReference type="PROSITE" id="PS51037"/>
    </source>
</evidence>
<feature type="compositionally biased region" description="Polar residues" evidence="3">
    <location>
        <begin position="24"/>
        <end position="34"/>
    </location>
</feature>
<dbReference type="Pfam" id="PF03366">
    <property type="entry name" value="YEATS"/>
    <property type="match status" value="1"/>
</dbReference>
<feature type="region of interest" description="Disordered" evidence="3">
    <location>
        <begin position="174"/>
        <end position="216"/>
    </location>
</feature>
<comment type="subcellular location">
    <subcellularLocation>
        <location evidence="2">Nucleus</location>
    </subcellularLocation>
</comment>
<dbReference type="PANTHER" id="PTHR23195">
    <property type="entry name" value="YEATS DOMAIN"/>
    <property type="match status" value="1"/>
</dbReference>
<dbReference type="InterPro" id="IPR055129">
    <property type="entry name" value="YEATS_dom"/>
</dbReference>
<dbReference type="AlphaFoldDB" id="A0A0P4W022"/>
<evidence type="ECO:0000313" key="5">
    <source>
        <dbReference type="EMBL" id="JAI61713.1"/>
    </source>
</evidence>